<dbReference type="PANTHER" id="PTHR46496:SF4">
    <property type="entry name" value="ZEAXANTHIN EPOXIDASE"/>
    <property type="match status" value="1"/>
</dbReference>
<dbReference type="InterPro" id="IPR036188">
    <property type="entry name" value="FAD/NAD-bd_sf"/>
</dbReference>
<evidence type="ECO:0000313" key="2">
    <source>
        <dbReference type="EMBL" id="GFH12919.1"/>
    </source>
</evidence>
<dbReference type="AlphaFoldDB" id="A0A699Z1P0"/>
<dbReference type="Gene3D" id="3.50.50.60">
    <property type="entry name" value="FAD/NAD(P)-binding domain"/>
    <property type="match status" value="1"/>
</dbReference>
<dbReference type="Pfam" id="PF01494">
    <property type="entry name" value="FAD_binding_3"/>
    <property type="match status" value="1"/>
</dbReference>
<name>A0A699Z1P0_HAELA</name>
<comment type="caution">
    <text evidence="2">The sequence shown here is derived from an EMBL/GenBank/DDBJ whole genome shotgun (WGS) entry which is preliminary data.</text>
</comment>
<dbReference type="InterPro" id="IPR002938">
    <property type="entry name" value="FAD-bd"/>
</dbReference>
<sequence>MSCVDVAVCGGGLGGLAVTLGLRQRGFDAHVYEAAPQLRTATGTIVGLGSNAFTALNALDPQILPALLPRGSKNLNSVTCVKEDPQAPGQTVKRAAHGHTFRWSEVQNVLACLLPPEAVHCGHRVTGFTDTRSQPGREGRITLHFKGQPDVYAHMVVAADGLRSALRAAMLPQDPGPRYLGHMNWNALLFNPEGSQVVEAHRPGDLLININAPPMDLDKMWTLMTKPGAEGKGLSSSGAAAPALAAGKLPGEKEDMPQLVGGGMGVPGSKARVMQLLADAGFEDVARVVQATPEADIFERAMLDRIPLDELCAGLSGAGGRLLLLGDAAHAMHSGPGQGARMAFE</sequence>
<feature type="domain" description="FAD-binding" evidence="1">
    <location>
        <begin position="4"/>
        <end position="200"/>
    </location>
</feature>
<keyword evidence="3" id="KW-1185">Reference proteome</keyword>
<dbReference type="Proteomes" id="UP000485058">
    <property type="component" value="Unassembled WGS sequence"/>
</dbReference>
<evidence type="ECO:0000259" key="1">
    <source>
        <dbReference type="Pfam" id="PF01494"/>
    </source>
</evidence>
<accession>A0A699Z1P0</accession>
<evidence type="ECO:0000313" key="3">
    <source>
        <dbReference type="Proteomes" id="UP000485058"/>
    </source>
</evidence>
<protein>
    <recommendedName>
        <fullName evidence="1">FAD-binding domain-containing protein</fullName>
    </recommendedName>
</protein>
<dbReference type="SUPFAM" id="SSF51905">
    <property type="entry name" value="FAD/NAD(P)-binding domain"/>
    <property type="match status" value="1"/>
</dbReference>
<proteinExistence type="predicted"/>
<dbReference type="GO" id="GO:0071949">
    <property type="term" value="F:FAD binding"/>
    <property type="evidence" value="ECO:0007669"/>
    <property type="project" value="InterPro"/>
</dbReference>
<reference evidence="2 3" key="1">
    <citation type="submission" date="2020-02" db="EMBL/GenBank/DDBJ databases">
        <title>Draft genome sequence of Haematococcus lacustris strain NIES-144.</title>
        <authorList>
            <person name="Morimoto D."/>
            <person name="Nakagawa S."/>
            <person name="Yoshida T."/>
            <person name="Sawayama S."/>
        </authorList>
    </citation>
    <scope>NUCLEOTIDE SEQUENCE [LARGE SCALE GENOMIC DNA]</scope>
    <source>
        <strain evidence="2 3">NIES-144</strain>
    </source>
</reference>
<feature type="non-terminal residue" evidence="2">
    <location>
        <position position="1"/>
    </location>
</feature>
<feature type="non-terminal residue" evidence="2">
    <location>
        <position position="345"/>
    </location>
</feature>
<gene>
    <name evidence="2" type="ORF">HaLaN_08700</name>
</gene>
<dbReference type="PANTHER" id="PTHR46496">
    <property type="match status" value="1"/>
</dbReference>
<dbReference type="EMBL" id="BLLF01000555">
    <property type="protein sequence ID" value="GFH12919.1"/>
    <property type="molecule type" value="Genomic_DNA"/>
</dbReference>
<organism evidence="2 3">
    <name type="scientific">Haematococcus lacustris</name>
    <name type="common">Green alga</name>
    <name type="synonym">Haematococcus pluvialis</name>
    <dbReference type="NCBI Taxonomy" id="44745"/>
    <lineage>
        <taxon>Eukaryota</taxon>
        <taxon>Viridiplantae</taxon>
        <taxon>Chlorophyta</taxon>
        <taxon>core chlorophytes</taxon>
        <taxon>Chlorophyceae</taxon>
        <taxon>CS clade</taxon>
        <taxon>Chlamydomonadales</taxon>
        <taxon>Haematococcaceae</taxon>
        <taxon>Haematococcus</taxon>
    </lineage>
</organism>
<dbReference type="PRINTS" id="PR00420">
    <property type="entry name" value="RNGMNOXGNASE"/>
</dbReference>